<dbReference type="EMBL" id="CBUQ010000007">
    <property type="protein sequence ID" value="CDI67522.1"/>
    <property type="molecule type" value="Genomic_DNA"/>
</dbReference>
<reference evidence="1 2" key="1">
    <citation type="submission" date="2013-10" db="EMBL/GenBank/DDBJ databases">
        <authorList>
            <person name="Manrique M."/>
        </authorList>
    </citation>
    <scope>NUCLEOTIDE SEQUENCE [LARGE SCALE GENOMIC DNA]</scope>
    <source>
        <strain evidence="1 2">IM386</strain>
    </source>
</reference>
<dbReference type="AlphaFoldDB" id="A0AAV2W2W5"/>
<protein>
    <submittedName>
        <fullName evidence="1">Uncharacterized protein</fullName>
    </submittedName>
</protein>
<organism evidence="1 2">
    <name type="scientific">Bifidobacterium animalis subsp. animalis IM386</name>
    <dbReference type="NCBI Taxonomy" id="1402194"/>
    <lineage>
        <taxon>Bacteria</taxon>
        <taxon>Bacillati</taxon>
        <taxon>Actinomycetota</taxon>
        <taxon>Actinomycetes</taxon>
        <taxon>Bifidobacteriales</taxon>
        <taxon>Bifidobacteriaceae</taxon>
        <taxon>Bifidobacterium</taxon>
    </lineage>
</organism>
<comment type="caution">
    <text evidence="1">The sequence shown here is derived from an EMBL/GenBank/DDBJ whole genome shotgun (WGS) entry which is preliminary data.</text>
</comment>
<evidence type="ECO:0000313" key="1">
    <source>
        <dbReference type="EMBL" id="CDI67522.1"/>
    </source>
</evidence>
<dbReference type="Proteomes" id="UP000035645">
    <property type="component" value="Unassembled WGS sequence"/>
</dbReference>
<accession>A0AAV2W2W5</accession>
<reference evidence="1 2" key="2">
    <citation type="submission" date="2015-01" db="EMBL/GenBank/DDBJ databases">
        <title>Genome sequence of a Bifidobacterium animalis strain.</title>
        <authorList>
            <person name="Bogovic-Matijasic B."/>
            <person name="Hacin B."/>
            <person name="Citar M."/>
            <person name="Svigelj K."/>
            <person name="Stempelj M."/>
            <person name="Rogelj I."/>
        </authorList>
    </citation>
    <scope>NUCLEOTIDE SEQUENCE [LARGE SCALE GENOMIC DNA]</scope>
    <source>
        <strain evidence="1 2">IM386</strain>
    </source>
</reference>
<proteinExistence type="predicted"/>
<name>A0AAV2W2W5_9BIFI</name>
<gene>
    <name evidence="1" type="ORF">BANIM336_00843</name>
</gene>
<sequence length="74" mass="8357">MSVRGTSAHPVLRCPVSWQTTDHGRLPHARTTQRPWPSSFRHLPAKRWASGITGRGIRLAETESHLLHLHIACM</sequence>
<evidence type="ECO:0000313" key="2">
    <source>
        <dbReference type="Proteomes" id="UP000035645"/>
    </source>
</evidence>